<reference evidence="1" key="2">
    <citation type="submission" date="2023-06" db="EMBL/GenBank/DDBJ databases">
        <authorList>
            <consortium name="Lawrence Berkeley National Laboratory"/>
            <person name="Haridas S."/>
            <person name="Hensen N."/>
            <person name="Bonometti L."/>
            <person name="Westerberg I."/>
            <person name="Brannstrom I.O."/>
            <person name="Guillou S."/>
            <person name="Cros-Aarteil S."/>
            <person name="Calhoun S."/>
            <person name="Kuo A."/>
            <person name="Mondo S."/>
            <person name="Pangilinan J."/>
            <person name="Riley R."/>
            <person name="Labutti K."/>
            <person name="Andreopoulos B."/>
            <person name="Lipzen A."/>
            <person name="Chen C."/>
            <person name="Yanf M."/>
            <person name="Daum C."/>
            <person name="Ng V."/>
            <person name="Clum A."/>
            <person name="Steindorff A."/>
            <person name="Ohm R."/>
            <person name="Martin F."/>
            <person name="Silar P."/>
            <person name="Natvig D."/>
            <person name="Lalanne C."/>
            <person name="Gautier V."/>
            <person name="Ament-Velasquez S.L."/>
            <person name="Kruys A."/>
            <person name="Hutchinson M.I."/>
            <person name="Powell A.J."/>
            <person name="Barry K."/>
            <person name="Miller A.N."/>
            <person name="Grigoriev I.V."/>
            <person name="Debuchy R."/>
            <person name="Gladieux P."/>
            <person name="Thoren M.H."/>
            <person name="Johannesson H."/>
        </authorList>
    </citation>
    <scope>NUCLEOTIDE SEQUENCE</scope>
    <source>
        <strain evidence="1">CBS 958.72</strain>
    </source>
</reference>
<evidence type="ECO:0000313" key="1">
    <source>
        <dbReference type="EMBL" id="KAK3369567.1"/>
    </source>
</evidence>
<reference evidence="1" key="1">
    <citation type="journal article" date="2023" name="Mol. Phylogenet. Evol.">
        <title>Genome-scale phylogeny and comparative genomics of the fungal order Sordariales.</title>
        <authorList>
            <person name="Hensen N."/>
            <person name="Bonometti L."/>
            <person name="Westerberg I."/>
            <person name="Brannstrom I.O."/>
            <person name="Guillou S."/>
            <person name="Cros-Aarteil S."/>
            <person name="Calhoun S."/>
            <person name="Haridas S."/>
            <person name="Kuo A."/>
            <person name="Mondo S."/>
            <person name="Pangilinan J."/>
            <person name="Riley R."/>
            <person name="LaButti K."/>
            <person name="Andreopoulos B."/>
            <person name="Lipzen A."/>
            <person name="Chen C."/>
            <person name="Yan M."/>
            <person name="Daum C."/>
            <person name="Ng V."/>
            <person name="Clum A."/>
            <person name="Steindorff A."/>
            <person name="Ohm R.A."/>
            <person name="Martin F."/>
            <person name="Silar P."/>
            <person name="Natvig D.O."/>
            <person name="Lalanne C."/>
            <person name="Gautier V."/>
            <person name="Ament-Velasquez S.L."/>
            <person name="Kruys A."/>
            <person name="Hutchinson M.I."/>
            <person name="Powell A.J."/>
            <person name="Barry K."/>
            <person name="Miller A.N."/>
            <person name="Grigoriev I.V."/>
            <person name="Debuchy R."/>
            <person name="Gladieux P."/>
            <person name="Hiltunen Thoren M."/>
            <person name="Johannesson H."/>
        </authorList>
    </citation>
    <scope>NUCLEOTIDE SEQUENCE</scope>
    <source>
        <strain evidence="1">CBS 958.72</strain>
    </source>
</reference>
<comment type="caution">
    <text evidence="1">The sequence shown here is derived from an EMBL/GenBank/DDBJ whole genome shotgun (WGS) entry which is preliminary data.</text>
</comment>
<feature type="non-terminal residue" evidence="1">
    <location>
        <position position="1"/>
    </location>
</feature>
<organism evidence="1 2">
    <name type="scientific">Lasiosphaeria ovina</name>
    <dbReference type="NCBI Taxonomy" id="92902"/>
    <lineage>
        <taxon>Eukaryota</taxon>
        <taxon>Fungi</taxon>
        <taxon>Dikarya</taxon>
        <taxon>Ascomycota</taxon>
        <taxon>Pezizomycotina</taxon>
        <taxon>Sordariomycetes</taxon>
        <taxon>Sordariomycetidae</taxon>
        <taxon>Sordariales</taxon>
        <taxon>Lasiosphaeriaceae</taxon>
        <taxon>Lasiosphaeria</taxon>
    </lineage>
</organism>
<dbReference type="EMBL" id="JAULSN010000006">
    <property type="protein sequence ID" value="KAK3369567.1"/>
    <property type="molecule type" value="Genomic_DNA"/>
</dbReference>
<dbReference type="AlphaFoldDB" id="A0AAE0N3N5"/>
<protein>
    <submittedName>
        <fullName evidence="1">Uncharacterized protein</fullName>
    </submittedName>
</protein>
<gene>
    <name evidence="1" type="ORF">B0T24DRAFT_533757</name>
</gene>
<proteinExistence type="predicted"/>
<evidence type="ECO:0000313" key="2">
    <source>
        <dbReference type="Proteomes" id="UP001287356"/>
    </source>
</evidence>
<name>A0AAE0N3N5_9PEZI</name>
<accession>A0AAE0N3N5</accession>
<dbReference type="Proteomes" id="UP001287356">
    <property type="component" value="Unassembled WGS sequence"/>
</dbReference>
<sequence length="166" mass="19039">SSRLSIVAKDRLNPAVYLSLVFANPLSLLIVIADNGCVLSGSRALNFFIPSIVDDDSNWDFYVNGYKECVINTITALEDAGVEWELLENRIRKFLRGSEKSMKIKVGEAEDIQSWRESHLIETVDLKEDVRRVFQSIIRLLLPFVNRNKDIIVRKDNRAIRFELPT</sequence>
<keyword evidence="2" id="KW-1185">Reference proteome</keyword>